<reference evidence="1" key="1">
    <citation type="submission" date="2020-02" db="EMBL/GenBank/DDBJ databases">
        <authorList>
            <person name="Meier V. D."/>
        </authorList>
    </citation>
    <scope>NUCLEOTIDE SEQUENCE</scope>
    <source>
        <strain evidence="1">AVDCRST_MAG55</strain>
    </source>
</reference>
<organism evidence="1">
    <name type="scientific">uncultured Rubrobacteraceae bacterium</name>
    <dbReference type="NCBI Taxonomy" id="349277"/>
    <lineage>
        <taxon>Bacteria</taxon>
        <taxon>Bacillati</taxon>
        <taxon>Actinomycetota</taxon>
        <taxon>Rubrobacteria</taxon>
        <taxon>Rubrobacterales</taxon>
        <taxon>Rubrobacteraceae</taxon>
        <taxon>environmental samples</taxon>
    </lineage>
</organism>
<protein>
    <submittedName>
        <fullName evidence="1">Uncharacterized protein</fullName>
    </submittedName>
</protein>
<feature type="non-terminal residue" evidence="1">
    <location>
        <position position="21"/>
    </location>
</feature>
<gene>
    <name evidence="1" type="ORF">AVDCRST_MAG55-1576</name>
</gene>
<evidence type="ECO:0000313" key="1">
    <source>
        <dbReference type="EMBL" id="CAA9414628.1"/>
    </source>
</evidence>
<dbReference type="EMBL" id="CADCUZ010000067">
    <property type="protein sequence ID" value="CAA9414628.1"/>
    <property type="molecule type" value="Genomic_DNA"/>
</dbReference>
<dbReference type="AlphaFoldDB" id="A0A6J4PFL2"/>
<sequence length="21" mass="2499">MKINQRSLDEMVLAYIEAWST</sequence>
<name>A0A6J4PFL2_9ACTN</name>
<proteinExistence type="predicted"/>
<accession>A0A6J4PFL2</accession>